<dbReference type="Proteomes" id="UP000218824">
    <property type="component" value="Chromosome"/>
</dbReference>
<dbReference type="GO" id="GO:0022857">
    <property type="term" value="F:transmembrane transporter activity"/>
    <property type="evidence" value="ECO:0007669"/>
    <property type="project" value="InterPro"/>
</dbReference>
<evidence type="ECO:0000313" key="10">
    <source>
        <dbReference type="Proteomes" id="UP000218824"/>
    </source>
</evidence>
<gene>
    <name evidence="9" type="ORF">LEN_0013</name>
</gene>
<dbReference type="RefSeq" id="WP_096376160.1">
    <property type="nucleotide sequence ID" value="NZ_AP014940.1"/>
</dbReference>
<evidence type="ECO:0000256" key="4">
    <source>
        <dbReference type="ARBA" id="ARBA00022692"/>
    </source>
</evidence>
<dbReference type="PANTHER" id="PTHR30558">
    <property type="entry name" value="EXBD MEMBRANE COMPONENT OF PMF-DRIVEN MACROMOLECULE IMPORT SYSTEM"/>
    <property type="match status" value="1"/>
</dbReference>
<evidence type="ECO:0000256" key="1">
    <source>
        <dbReference type="ARBA" id="ARBA00004162"/>
    </source>
</evidence>
<comment type="similarity">
    <text evidence="2 7">Belongs to the ExbD/TolR family.</text>
</comment>
<keyword evidence="7" id="KW-0813">Transport</keyword>
<keyword evidence="3" id="KW-1003">Cell membrane</keyword>
<reference evidence="9 10" key="1">
    <citation type="journal article" date="2017" name="DNA Res.">
        <title>Complete genome sequence and expression profile of the commercial lytic enzyme producer Lysobacter enzymogenes M497-1.</title>
        <authorList>
            <person name="Takami H."/>
            <person name="Toyoda A."/>
            <person name="Uchiyama I."/>
            <person name="Itoh T."/>
            <person name="Takaki Y."/>
            <person name="Arai W."/>
            <person name="Nishi S."/>
            <person name="Kawai M."/>
            <person name="Shinya K."/>
            <person name="Ikeda H."/>
        </authorList>
    </citation>
    <scope>NUCLEOTIDE SEQUENCE [LARGE SCALE GENOMIC DNA]</scope>
    <source>
        <strain evidence="9 10">M497-1</strain>
    </source>
</reference>
<comment type="subcellular location">
    <subcellularLocation>
        <location evidence="1">Cell membrane</location>
        <topology evidence="1">Single-pass membrane protein</topology>
    </subcellularLocation>
    <subcellularLocation>
        <location evidence="7">Cell membrane</location>
        <topology evidence="7">Single-pass type II membrane protein</topology>
    </subcellularLocation>
</comment>
<evidence type="ECO:0000313" key="9">
    <source>
        <dbReference type="EMBL" id="BAV95500.1"/>
    </source>
</evidence>
<evidence type="ECO:0000256" key="2">
    <source>
        <dbReference type="ARBA" id="ARBA00005811"/>
    </source>
</evidence>
<name>A0AAU9AE70_LYSEN</name>
<evidence type="ECO:0000256" key="7">
    <source>
        <dbReference type="RuleBase" id="RU003879"/>
    </source>
</evidence>
<dbReference type="InterPro" id="IPR003400">
    <property type="entry name" value="ExbD"/>
</dbReference>
<accession>A0AAU9AE70</accession>
<keyword evidence="5 8" id="KW-1133">Transmembrane helix</keyword>
<dbReference type="GO" id="GO:0005886">
    <property type="term" value="C:plasma membrane"/>
    <property type="evidence" value="ECO:0007669"/>
    <property type="project" value="UniProtKB-SubCell"/>
</dbReference>
<keyword evidence="7" id="KW-0653">Protein transport</keyword>
<evidence type="ECO:0000256" key="6">
    <source>
        <dbReference type="ARBA" id="ARBA00023136"/>
    </source>
</evidence>
<dbReference type="KEGG" id="lem:LEN_0013"/>
<dbReference type="EMBL" id="AP014940">
    <property type="protein sequence ID" value="BAV95500.1"/>
    <property type="molecule type" value="Genomic_DNA"/>
</dbReference>
<evidence type="ECO:0000256" key="8">
    <source>
        <dbReference type="SAM" id="Phobius"/>
    </source>
</evidence>
<feature type="transmembrane region" description="Helical" evidence="8">
    <location>
        <begin position="20"/>
        <end position="43"/>
    </location>
</feature>
<evidence type="ECO:0000256" key="5">
    <source>
        <dbReference type="ARBA" id="ARBA00022989"/>
    </source>
</evidence>
<dbReference type="AlphaFoldDB" id="A0AAU9AE70"/>
<dbReference type="GO" id="GO:0015031">
    <property type="term" value="P:protein transport"/>
    <property type="evidence" value="ECO:0007669"/>
    <property type="project" value="UniProtKB-KW"/>
</dbReference>
<evidence type="ECO:0000256" key="3">
    <source>
        <dbReference type="ARBA" id="ARBA00022475"/>
    </source>
</evidence>
<sequence length="134" mass="14027">MAVSAYSAAGRFRDETVAEINVTPLVDVMLVLLIIFMVTAPALTGQLKVSLPITTPIDVVDPPKAELSVQQDGSFVLDGRAMTRAQLSAALSALAVEHPDLALTVDTNADADYQAFAQALATADAAGTRNLSTR</sequence>
<keyword evidence="4 7" id="KW-0812">Transmembrane</keyword>
<organism evidence="9 10">
    <name type="scientific">Lysobacter enzymogenes</name>
    <dbReference type="NCBI Taxonomy" id="69"/>
    <lineage>
        <taxon>Bacteria</taxon>
        <taxon>Pseudomonadati</taxon>
        <taxon>Pseudomonadota</taxon>
        <taxon>Gammaproteobacteria</taxon>
        <taxon>Lysobacterales</taxon>
        <taxon>Lysobacteraceae</taxon>
        <taxon>Lysobacter</taxon>
    </lineage>
</organism>
<dbReference type="Gene3D" id="3.30.420.270">
    <property type="match status" value="1"/>
</dbReference>
<protein>
    <submittedName>
        <fullName evidence="9">Biopolymer transport protein</fullName>
    </submittedName>
</protein>
<dbReference type="Pfam" id="PF02472">
    <property type="entry name" value="ExbD"/>
    <property type="match status" value="1"/>
</dbReference>
<keyword evidence="6 8" id="KW-0472">Membrane</keyword>
<dbReference type="GeneID" id="83061960"/>
<dbReference type="PANTHER" id="PTHR30558:SF7">
    <property type="entry name" value="TOL-PAL SYSTEM PROTEIN TOLR"/>
    <property type="match status" value="1"/>
</dbReference>
<proteinExistence type="inferred from homology"/>